<reference evidence="2" key="1">
    <citation type="submission" date="2022-03" db="EMBL/GenBank/DDBJ databases">
        <authorList>
            <person name="Lindestad O."/>
        </authorList>
    </citation>
    <scope>NUCLEOTIDE SEQUENCE</scope>
</reference>
<feature type="compositionally biased region" description="Low complexity" evidence="1">
    <location>
        <begin position="68"/>
        <end position="83"/>
    </location>
</feature>
<sequence length="127" mass="14108">MDTLQAMSSHEEARRLHADNRRMQKELAALRAEVKIQNSKFKIQNSFISSRPNTSTFETSSLSVCSDSTTGSRPSSPPSQQGRNLLLWVSPLLTGISRRGGRRRGGRRRREYPARLLALGGGGWLLG</sequence>
<dbReference type="AlphaFoldDB" id="A0A8S4R6T8"/>
<dbReference type="Proteomes" id="UP000838756">
    <property type="component" value="Unassembled WGS sequence"/>
</dbReference>
<feature type="compositionally biased region" description="Basic and acidic residues" evidence="1">
    <location>
        <begin position="9"/>
        <end position="20"/>
    </location>
</feature>
<gene>
    <name evidence="2" type="primary">jg26316</name>
    <name evidence="2" type="ORF">PAEG_LOCUS10587</name>
</gene>
<evidence type="ECO:0000313" key="2">
    <source>
        <dbReference type="EMBL" id="CAH2232314.1"/>
    </source>
</evidence>
<dbReference type="EMBL" id="CAKXAJ010024889">
    <property type="protein sequence ID" value="CAH2232314.1"/>
    <property type="molecule type" value="Genomic_DNA"/>
</dbReference>
<comment type="caution">
    <text evidence="2">The sequence shown here is derived from an EMBL/GenBank/DDBJ whole genome shotgun (WGS) entry which is preliminary data.</text>
</comment>
<feature type="region of interest" description="Disordered" evidence="1">
    <location>
        <begin position="51"/>
        <end position="84"/>
    </location>
</feature>
<proteinExistence type="predicted"/>
<keyword evidence="3" id="KW-1185">Reference proteome</keyword>
<feature type="compositionally biased region" description="Polar residues" evidence="1">
    <location>
        <begin position="51"/>
        <end position="67"/>
    </location>
</feature>
<feature type="region of interest" description="Disordered" evidence="1">
    <location>
        <begin position="1"/>
        <end position="20"/>
    </location>
</feature>
<organism evidence="2 3">
    <name type="scientific">Pararge aegeria aegeria</name>
    <dbReference type="NCBI Taxonomy" id="348720"/>
    <lineage>
        <taxon>Eukaryota</taxon>
        <taxon>Metazoa</taxon>
        <taxon>Ecdysozoa</taxon>
        <taxon>Arthropoda</taxon>
        <taxon>Hexapoda</taxon>
        <taxon>Insecta</taxon>
        <taxon>Pterygota</taxon>
        <taxon>Neoptera</taxon>
        <taxon>Endopterygota</taxon>
        <taxon>Lepidoptera</taxon>
        <taxon>Glossata</taxon>
        <taxon>Ditrysia</taxon>
        <taxon>Papilionoidea</taxon>
        <taxon>Nymphalidae</taxon>
        <taxon>Satyrinae</taxon>
        <taxon>Satyrini</taxon>
        <taxon>Parargina</taxon>
        <taxon>Pararge</taxon>
    </lineage>
</organism>
<evidence type="ECO:0000256" key="1">
    <source>
        <dbReference type="SAM" id="MobiDB-lite"/>
    </source>
</evidence>
<protein>
    <submittedName>
        <fullName evidence="2">Jg26316 protein</fullName>
    </submittedName>
</protein>
<name>A0A8S4R6T8_9NEOP</name>
<evidence type="ECO:0000313" key="3">
    <source>
        <dbReference type="Proteomes" id="UP000838756"/>
    </source>
</evidence>
<accession>A0A8S4R6T8</accession>